<keyword evidence="2" id="KW-0238">DNA-binding</keyword>
<dbReference type="PRINTS" id="PR00032">
    <property type="entry name" value="HTHARAC"/>
</dbReference>
<accession>A0ABY4VFZ9</accession>
<dbReference type="EMBL" id="CP092418">
    <property type="protein sequence ID" value="USD23176.1"/>
    <property type="molecule type" value="Genomic_DNA"/>
</dbReference>
<organism evidence="5 6">
    <name type="scientific">Microbulbifer variabilis</name>
    <dbReference type="NCBI Taxonomy" id="266805"/>
    <lineage>
        <taxon>Bacteria</taxon>
        <taxon>Pseudomonadati</taxon>
        <taxon>Pseudomonadota</taxon>
        <taxon>Gammaproteobacteria</taxon>
        <taxon>Cellvibrionales</taxon>
        <taxon>Microbulbiferaceae</taxon>
        <taxon>Microbulbifer</taxon>
    </lineage>
</organism>
<dbReference type="PANTHER" id="PTHR47894">
    <property type="entry name" value="HTH-TYPE TRANSCRIPTIONAL REGULATOR GADX"/>
    <property type="match status" value="1"/>
</dbReference>
<dbReference type="Pfam" id="PF12833">
    <property type="entry name" value="HTH_18"/>
    <property type="match status" value="1"/>
</dbReference>
<dbReference type="InterPro" id="IPR009057">
    <property type="entry name" value="Homeodomain-like_sf"/>
</dbReference>
<dbReference type="InterPro" id="IPR018060">
    <property type="entry name" value="HTH_AraC"/>
</dbReference>
<feature type="domain" description="HTH araC/xylS-type" evidence="4">
    <location>
        <begin position="236"/>
        <end position="335"/>
    </location>
</feature>
<evidence type="ECO:0000256" key="2">
    <source>
        <dbReference type="ARBA" id="ARBA00023125"/>
    </source>
</evidence>
<evidence type="ECO:0000313" key="6">
    <source>
        <dbReference type="Proteomes" id="UP001055658"/>
    </source>
</evidence>
<evidence type="ECO:0000259" key="4">
    <source>
        <dbReference type="PROSITE" id="PS01124"/>
    </source>
</evidence>
<sequence>MAEYGHTTIATWVLPIIETLKPYCSAQEILRCAEIDPKCIEDANQRIPLDNMKKLWEFAEAISGDDCIGLQVTKYVKHTNLHALSYAHLSSSSIRESLLRSARFSEVVTTAMRINIHDEKKQVIVSWKKVDDFIYEPSIHAIDAFMALLIKSIGKICPDVHQHLISINLQRPRPSVLKYHQRMYRCPINFSADSCEIRFKQEFVDRKLASGNNELVSINEQALISYLERLRKSDIVSMTNRVLIDLMPSGDFSQEAVARELAISCRSLHRKLKEKNSSYQIILDKIRKYQAVQYLKQHELPITLIAYKLGFCDTSSFSRSFKKWTGQSPREFRNNCSENVSIEIGID</sequence>
<dbReference type="Gene3D" id="1.10.10.60">
    <property type="entry name" value="Homeodomain-like"/>
    <property type="match status" value="1"/>
</dbReference>
<dbReference type="PROSITE" id="PS01124">
    <property type="entry name" value="HTH_ARAC_FAMILY_2"/>
    <property type="match status" value="1"/>
</dbReference>
<dbReference type="RefSeq" id="WP_252085522.1">
    <property type="nucleotide sequence ID" value="NZ_CP092418.1"/>
</dbReference>
<dbReference type="InterPro" id="IPR032687">
    <property type="entry name" value="AraC-type_N"/>
</dbReference>
<gene>
    <name evidence="5" type="ORF">MJO52_08575</name>
</gene>
<dbReference type="Proteomes" id="UP001055658">
    <property type="component" value="Chromosome"/>
</dbReference>
<dbReference type="PANTHER" id="PTHR47894:SF1">
    <property type="entry name" value="HTH-TYPE TRANSCRIPTIONAL REGULATOR VQSM"/>
    <property type="match status" value="1"/>
</dbReference>
<keyword evidence="3" id="KW-0804">Transcription</keyword>
<dbReference type="SUPFAM" id="SSF46689">
    <property type="entry name" value="Homeodomain-like"/>
    <property type="match status" value="1"/>
</dbReference>
<dbReference type="Pfam" id="PF12625">
    <property type="entry name" value="Arabinose_bd"/>
    <property type="match status" value="1"/>
</dbReference>
<evidence type="ECO:0000256" key="1">
    <source>
        <dbReference type="ARBA" id="ARBA00023015"/>
    </source>
</evidence>
<name>A0ABY4VFZ9_9GAMM</name>
<protein>
    <submittedName>
        <fullName evidence="5">AraC family transcriptional regulator</fullName>
    </submittedName>
</protein>
<keyword evidence="1" id="KW-0805">Transcription regulation</keyword>
<evidence type="ECO:0000313" key="5">
    <source>
        <dbReference type="EMBL" id="USD23176.1"/>
    </source>
</evidence>
<proteinExistence type="predicted"/>
<evidence type="ECO:0000256" key="3">
    <source>
        <dbReference type="ARBA" id="ARBA00023163"/>
    </source>
</evidence>
<dbReference type="InterPro" id="IPR020449">
    <property type="entry name" value="Tscrpt_reg_AraC-type_HTH"/>
</dbReference>
<keyword evidence="6" id="KW-1185">Reference proteome</keyword>
<dbReference type="SMART" id="SM00342">
    <property type="entry name" value="HTH_ARAC"/>
    <property type="match status" value="1"/>
</dbReference>
<reference evidence="5" key="1">
    <citation type="submission" date="2022-02" db="EMBL/GenBank/DDBJ databases">
        <title>Coral-associated bacteria.</title>
        <authorList>
            <person name="Tang K."/>
            <person name="Wang X."/>
        </authorList>
    </citation>
    <scope>NUCLEOTIDE SEQUENCE</scope>
    <source>
        <strain evidence="5">SCSIO 43006</strain>
    </source>
</reference>